<dbReference type="EMBL" id="NEXJ01000053">
    <property type="protein sequence ID" value="PSN91219.1"/>
    <property type="molecule type" value="Genomic_DNA"/>
</dbReference>
<name>A0A2R6AXW0_9ARCH</name>
<dbReference type="PANTHER" id="PTHR32114">
    <property type="entry name" value="ABC TRANSPORTER ABCH.3"/>
    <property type="match status" value="1"/>
</dbReference>
<evidence type="ECO:0000256" key="1">
    <source>
        <dbReference type="ARBA" id="ARBA00023054"/>
    </source>
</evidence>
<dbReference type="Proteomes" id="UP000240490">
    <property type="component" value="Unassembled WGS sequence"/>
</dbReference>
<dbReference type="SUPFAM" id="SSF52540">
    <property type="entry name" value="P-loop containing nucleoside triphosphate hydrolases"/>
    <property type="match status" value="2"/>
</dbReference>
<organism evidence="3 4">
    <name type="scientific">Candidatus Marsarchaeota G2 archaeon ECH_B_SAG-M15</name>
    <dbReference type="NCBI Taxonomy" id="1978162"/>
    <lineage>
        <taxon>Archaea</taxon>
        <taxon>Candidatus Marsarchaeota</taxon>
        <taxon>Candidatus Marsarchaeota group 2</taxon>
    </lineage>
</organism>
<evidence type="ECO:0008006" key="5">
    <source>
        <dbReference type="Google" id="ProtNLM"/>
    </source>
</evidence>
<proteinExistence type="predicted"/>
<evidence type="ECO:0000313" key="3">
    <source>
        <dbReference type="EMBL" id="PSN91219.1"/>
    </source>
</evidence>
<dbReference type="Gene3D" id="3.40.50.300">
    <property type="entry name" value="P-loop containing nucleotide triphosphate hydrolases"/>
    <property type="match status" value="2"/>
</dbReference>
<feature type="coiled-coil region" evidence="2">
    <location>
        <begin position="188"/>
        <end position="366"/>
    </location>
</feature>
<dbReference type="SUPFAM" id="SSF75712">
    <property type="entry name" value="Rad50 coiled-coil Zn hook"/>
    <property type="match status" value="1"/>
</dbReference>
<dbReference type="Gene3D" id="1.10.287.510">
    <property type="entry name" value="Helix hairpin bin"/>
    <property type="match status" value="1"/>
</dbReference>
<gene>
    <name evidence="3" type="ORF">B9Q08_03295</name>
</gene>
<reference evidence="3 4" key="1">
    <citation type="submission" date="2017-04" db="EMBL/GenBank/DDBJ databases">
        <title>Novel microbial lineages endemic to geothermal iron-oxide mats fill important gaps in the evolutionary history of Archaea.</title>
        <authorList>
            <person name="Jay Z.J."/>
            <person name="Beam J.P."/>
            <person name="Dlakic M."/>
            <person name="Rusch D.B."/>
            <person name="Kozubal M.A."/>
            <person name="Inskeep W.P."/>
        </authorList>
    </citation>
    <scope>NUCLEOTIDE SEQUENCE [LARGE SCALE GENOMIC DNA]</scope>
    <source>
        <strain evidence="3">ECH_B_SAG-M15</strain>
    </source>
</reference>
<comment type="caution">
    <text evidence="3">The sequence shown here is derived from an EMBL/GenBank/DDBJ whole genome shotgun (WGS) entry which is preliminary data.</text>
</comment>
<dbReference type="GO" id="GO:0006302">
    <property type="term" value="P:double-strand break repair"/>
    <property type="evidence" value="ECO:0007669"/>
    <property type="project" value="InterPro"/>
</dbReference>
<sequence length="751" mass="85905">MVKRVRLVNIRSHADTTVEFSTGVNLIEGDVGSGKTTILQSIESALFGYEIKNMLRVGESSGEISVEFEPPLKVGWRITRQGVRGGYIVQDGSRSELAAGEIRSFFVKKFGLGDSPSLRSEPTIFRLAVYVHQEELKSILRGGAEVEELVRRATGVRVYSIARENAKSILRPWLANQVELVDQKIRLLEERVSQASGVEEELNRTEAELNQVTNDLEAAEKSYQGVSQEFNSAQERASSLESQIARIEGELSETERSVKKIEAQLAQLSEQILDDENRKLELEGQGFTGQTDVNSKVLDVRMNELLTQITRLTDRKTRFERDLQAVDEHRARIRELQEKIGSELDYDALSGELRLVERRQRELYEEQAKMDKTLSEYREIAETGVCPVCGSRIAPDEYRQHLAELEEKLTGLREEVRSLEKRRSELSRLMEQAKVQSALKKEIEKHEHEINRITARLEYEEFDEEIDRAKRELEAARKLKDLLVVEERLKGERSQYQELSEELERLTGKAQSLKLRNQELQSELDALKPVLERIRLDVEALEKRTRELTGLKSSLESRRESLIKLLTQKERDQAELEESKSKRAALVNIQNYVVNALIPTLEQIEVEKLRSARRELLARTKEYFALLMQDDDRGITIDEDYSPTLQRRINGEWVDIPSPSGGERSAMALSFRLALSEVARSKQGVQADFIMLDEPTDGFSEDQLTKFQTLIERLEIPQVILVTHHRAFESLGSNIISVEYTQNGSVARRVV</sequence>
<dbReference type="InterPro" id="IPR027417">
    <property type="entry name" value="P-loop_NTPase"/>
</dbReference>
<protein>
    <recommendedName>
        <fullName evidence="5">Rad50/SbcC-type AAA domain-containing protein</fullName>
    </recommendedName>
</protein>
<dbReference type="GO" id="GO:0016887">
    <property type="term" value="F:ATP hydrolysis activity"/>
    <property type="evidence" value="ECO:0007669"/>
    <property type="project" value="InterPro"/>
</dbReference>
<keyword evidence="1 2" id="KW-0175">Coiled coil</keyword>
<evidence type="ECO:0000256" key="2">
    <source>
        <dbReference type="SAM" id="Coils"/>
    </source>
</evidence>
<dbReference type="AlphaFoldDB" id="A0A2R6AXW0"/>
<dbReference type="Gene3D" id="1.20.5.170">
    <property type="match status" value="1"/>
</dbReference>
<feature type="coiled-coil region" evidence="2">
    <location>
        <begin position="395"/>
        <end position="582"/>
    </location>
</feature>
<evidence type="ECO:0000313" key="4">
    <source>
        <dbReference type="Proteomes" id="UP000240490"/>
    </source>
</evidence>
<accession>A0A2R6AXW0</accession>
<dbReference type="PANTHER" id="PTHR32114:SF2">
    <property type="entry name" value="ABC TRANSPORTER ABCH.3"/>
    <property type="match status" value="1"/>
</dbReference>